<keyword evidence="1" id="KW-1133">Transmembrane helix</keyword>
<evidence type="ECO:0000313" key="3">
    <source>
        <dbReference type="Proteomes" id="UP001596116"/>
    </source>
</evidence>
<protein>
    <submittedName>
        <fullName evidence="2">Uncharacterized protein</fullName>
    </submittedName>
</protein>
<feature type="transmembrane region" description="Helical" evidence="1">
    <location>
        <begin position="125"/>
        <end position="153"/>
    </location>
</feature>
<sequence length="159" mass="17151">MRYPREPATKSMFLAWLFGGPLNLVVIGVAVLLRSDPSTFSDVDVNWVKTILALSCSSGMAFAIYQLRAAAATSSKILLTVLTAALLTAAMTVVLVFGSAEFTAMRQPSSYPYDLREHLENLLPVLPFIFLLSLFFALPAAIYGAAVLSLVGYKSRPSG</sequence>
<evidence type="ECO:0000313" key="2">
    <source>
        <dbReference type="EMBL" id="MFC6035454.1"/>
    </source>
</evidence>
<feature type="transmembrane region" description="Helical" evidence="1">
    <location>
        <begin position="12"/>
        <end position="33"/>
    </location>
</feature>
<evidence type="ECO:0000256" key="1">
    <source>
        <dbReference type="SAM" id="Phobius"/>
    </source>
</evidence>
<name>A0ABW1KU31_9PROT</name>
<feature type="transmembrane region" description="Helical" evidence="1">
    <location>
        <begin position="45"/>
        <end position="65"/>
    </location>
</feature>
<dbReference type="Proteomes" id="UP001596116">
    <property type="component" value="Unassembled WGS sequence"/>
</dbReference>
<proteinExistence type="predicted"/>
<gene>
    <name evidence="2" type="ORF">ACFMB1_07865</name>
</gene>
<accession>A0ABW1KU31</accession>
<organism evidence="2 3">
    <name type="scientific">Hyphococcus aureus</name>
    <dbReference type="NCBI Taxonomy" id="2666033"/>
    <lineage>
        <taxon>Bacteria</taxon>
        <taxon>Pseudomonadati</taxon>
        <taxon>Pseudomonadota</taxon>
        <taxon>Alphaproteobacteria</taxon>
        <taxon>Parvularculales</taxon>
        <taxon>Parvularculaceae</taxon>
        <taxon>Hyphococcus</taxon>
    </lineage>
</organism>
<comment type="caution">
    <text evidence="2">The sequence shown here is derived from an EMBL/GenBank/DDBJ whole genome shotgun (WGS) entry which is preliminary data.</text>
</comment>
<feature type="transmembrane region" description="Helical" evidence="1">
    <location>
        <begin position="77"/>
        <end position="105"/>
    </location>
</feature>
<reference evidence="2 3" key="1">
    <citation type="submission" date="2024-09" db="EMBL/GenBank/DDBJ databases">
        <authorList>
            <person name="Zhang Z.-H."/>
        </authorList>
    </citation>
    <scope>NUCLEOTIDE SEQUENCE [LARGE SCALE GENOMIC DNA]</scope>
    <source>
        <strain evidence="2 3">HHTR114</strain>
    </source>
</reference>
<keyword evidence="1" id="KW-0812">Transmembrane</keyword>
<keyword evidence="3" id="KW-1185">Reference proteome</keyword>
<keyword evidence="1" id="KW-0472">Membrane</keyword>
<dbReference type="EMBL" id="JBHPON010000001">
    <property type="protein sequence ID" value="MFC6035454.1"/>
    <property type="molecule type" value="Genomic_DNA"/>
</dbReference>
<dbReference type="RefSeq" id="WP_379879224.1">
    <property type="nucleotide sequence ID" value="NZ_JBHPON010000001.1"/>
</dbReference>